<dbReference type="InterPro" id="IPR016024">
    <property type="entry name" value="ARM-type_fold"/>
</dbReference>
<evidence type="ECO:0000313" key="2">
    <source>
        <dbReference type="Proteomes" id="UP000037688"/>
    </source>
</evidence>
<keyword evidence="2" id="KW-1185">Reference proteome</keyword>
<dbReference type="PATRIC" id="fig|1705561.3.peg.4447"/>
<dbReference type="SUPFAM" id="SSF48371">
    <property type="entry name" value="ARM repeat"/>
    <property type="match status" value="1"/>
</dbReference>
<dbReference type="RefSeq" id="WP_053782904.1">
    <property type="nucleotide sequence ID" value="NZ_LITU01000070.1"/>
</dbReference>
<comment type="caution">
    <text evidence="1">The sequence shown here is derived from an EMBL/GenBank/DDBJ whole genome shotgun (WGS) entry which is preliminary data.</text>
</comment>
<dbReference type="Gene3D" id="1.25.40.290">
    <property type="entry name" value="ARM repeat domains"/>
    <property type="match status" value="1"/>
</dbReference>
<reference evidence="1 2" key="1">
    <citation type="submission" date="2015-08" db="EMBL/GenBank/DDBJ databases">
        <title>Draft genome sequence of cellulolytic and xylanolytic Paenibacillus sp. A59, isolated from a decaying forest soil from Patagonia, Argentina.</title>
        <authorList>
            <person name="Ghio S."/>
            <person name="Caceres A.M."/>
            <person name="Talia P."/>
            <person name="Grasso D."/>
            <person name="Campos E."/>
        </authorList>
    </citation>
    <scope>NUCLEOTIDE SEQUENCE [LARGE SCALE GENOMIC DNA]</scope>
    <source>
        <strain evidence="1 2">A59</strain>
    </source>
</reference>
<sequence>MDAKIDLDIPEDVLLRKGARKGADIPDHVRNLLQSGHTESVNLTEWLAVDHILLFQQVTHELGMDAESREITEQLTQMNEQRIMKIIPAIAIQWLALLERRGDDERMHHFRSLADHRSDSVRCWAAYIIGFDSNLNLIEKLDRIRPFAADHHFGVREIAWMAVREPITTELLDALAFLSDWAIDPEPLIRRFAIESTRPHGVWAKHIQELKENPAIALPLLDHVKSDAHKYVQDSVSNWLNDAGKTNPEWVRKVCDTWIQQSDTKHTLRIIARGQRRL</sequence>
<dbReference type="InterPro" id="IPR014825">
    <property type="entry name" value="DNA_alkylation"/>
</dbReference>
<proteinExistence type="predicted"/>
<evidence type="ECO:0000313" key="1">
    <source>
        <dbReference type="EMBL" id="KOY14736.1"/>
    </source>
</evidence>
<name>A0A0M9BMX6_9BACL</name>
<dbReference type="Pfam" id="PF08713">
    <property type="entry name" value="DNA_alkylation"/>
    <property type="match status" value="1"/>
</dbReference>
<dbReference type="OrthoDB" id="9797162at2"/>
<protein>
    <submittedName>
        <fullName evidence="1">DNA alkylation repair protein</fullName>
    </submittedName>
</protein>
<organism evidence="1 2">
    <name type="scientific">Paenibacillus xylanivorans</name>
    <dbReference type="NCBI Taxonomy" id="1705561"/>
    <lineage>
        <taxon>Bacteria</taxon>
        <taxon>Bacillati</taxon>
        <taxon>Bacillota</taxon>
        <taxon>Bacilli</taxon>
        <taxon>Bacillales</taxon>
        <taxon>Paenibacillaceae</taxon>
        <taxon>Paenibacillus</taxon>
    </lineage>
</organism>
<dbReference type="EMBL" id="LITU01000070">
    <property type="protein sequence ID" value="KOY14736.1"/>
    <property type="molecule type" value="Genomic_DNA"/>
</dbReference>
<accession>A0A0M9BMX6</accession>
<dbReference type="AlphaFoldDB" id="A0A0M9BMX6"/>
<gene>
    <name evidence="1" type="ORF">AMS66_21315</name>
</gene>
<dbReference type="Proteomes" id="UP000037688">
    <property type="component" value="Unassembled WGS sequence"/>
</dbReference>